<gene>
    <name evidence="2" type="ORF">SAMN05421788_103186</name>
</gene>
<keyword evidence="1" id="KW-1133">Transmembrane helix</keyword>
<evidence type="ECO:0000313" key="3">
    <source>
        <dbReference type="Proteomes" id="UP000186917"/>
    </source>
</evidence>
<feature type="transmembrane region" description="Helical" evidence="1">
    <location>
        <begin position="91"/>
        <end position="114"/>
    </location>
</feature>
<keyword evidence="1" id="KW-0812">Transmembrane</keyword>
<dbReference type="RefSeq" id="WP_096511160.1">
    <property type="nucleotide sequence ID" value="NZ_AP017422.1"/>
</dbReference>
<dbReference type="EMBL" id="FTOR01000003">
    <property type="protein sequence ID" value="SIT05484.1"/>
    <property type="molecule type" value="Genomic_DNA"/>
</dbReference>
<feature type="transmembrane region" description="Helical" evidence="1">
    <location>
        <begin position="304"/>
        <end position="323"/>
    </location>
</feature>
<sequence length="331" mass="37862">MKKKKEVGVHEYLAMLKKDGVSDANALQELAAIYPLSEDELAYLQYIMEGRPVNTSAVDNEIGKAVCLIIIMLGLAAMAIFIAYAGNVVLYLYNILAISFCLFAASIVGLIILLKRKRKHTRRLVNRFATTRSFRNNKSDKGRVSLESDSDTGLFHWEKVGISPFAFFLVLVPLLILFTFSDVRRYVNKTYLLHNSDWVKLSGKQLKADCRERAEGRGRGSKRYEYYELQCENDNEVYRWYSSDHLSCFAIGRLPMRDCKASEYIDIWLDAEGGHVMDIATKEGHMLMLDERNDVATYTIHNKLNMYAICYLAGLMAMVPFCVRSYRNSML</sequence>
<feature type="transmembrane region" description="Helical" evidence="1">
    <location>
        <begin position="65"/>
        <end position="85"/>
    </location>
</feature>
<dbReference type="Proteomes" id="UP000186917">
    <property type="component" value="Unassembled WGS sequence"/>
</dbReference>
<organism evidence="2 3">
    <name type="scientific">Filimonas lacunae</name>
    <dbReference type="NCBI Taxonomy" id="477680"/>
    <lineage>
        <taxon>Bacteria</taxon>
        <taxon>Pseudomonadati</taxon>
        <taxon>Bacteroidota</taxon>
        <taxon>Chitinophagia</taxon>
        <taxon>Chitinophagales</taxon>
        <taxon>Chitinophagaceae</taxon>
        <taxon>Filimonas</taxon>
    </lineage>
</organism>
<name>A0A1N7P4H6_9BACT</name>
<protein>
    <submittedName>
        <fullName evidence="2">Uncharacterized protein</fullName>
    </submittedName>
</protein>
<dbReference type="AlphaFoldDB" id="A0A1N7P4H6"/>
<feature type="transmembrane region" description="Helical" evidence="1">
    <location>
        <begin position="160"/>
        <end position="180"/>
    </location>
</feature>
<evidence type="ECO:0000256" key="1">
    <source>
        <dbReference type="SAM" id="Phobius"/>
    </source>
</evidence>
<keyword evidence="1" id="KW-0472">Membrane</keyword>
<accession>A0A1N7P4H6</accession>
<reference evidence="3" key="1">
    <citation type="submission" date="2017-01" db="EMBL/GenBank/DDBJ databases">
        <authorList>
            <person name="Varghese N."/>
            <person name="Submissions S."/>
        </authorList>
    </citation>
    <scope>NUCLEOTIDE SEQUENCE [LARGE SCALE GENOMIC DNA]</scope>
    <source>
        <strain evidence="3">DSM 21054</strain>
    </source>
</reference>
<evidence type="ECO:0000313" key="2">
    <source>
        <dbReference type="EMBL" id="SIT05484.1"/>
    </source>
</evidence>
<proteinExistence type="predicted"/>
<keyword evidence="3" id="KW-1185">Reference proteome</keyword>